<evidence type="ECO:0000313" key="2">
    <source>
        <dbReference type="Proteomes" id="UP000216857"/>
    </source>
</evidence>
<organism evidence="1 2">
    <name type="scientific">Bordetella genomosp. 9</name>
    <dbReference type="NCBI Taxonomy" id="1416803"/>
    <lineage>
        <taxon>Bacteria</taxon>
        <taxon>Pseudomonadati</taxon>
        <taxon>Pseudomonadota</taxon>
        <taxon>Betaproteobacteria</taxon>
        <taxon>Burkholderiales</taxon>
        <taxon>Alcaligenaceae</taxon>
        <taxon>Bordetella</taxon>
    </lineage>
</organism>
<dbReference type="OrthoDB" id="9765386at2"/>
<dbReference type="Gene3D" id="3.40.140.120">
    <property type="match status" value="1"/>
</dbReference>
<sequence length="442" mass="48540">MQVLAGGLAASAKTAGQPSLKSSVGAWLGKRLGLTSTDFWSAWVGASNSGKPVTAQTALTVSAVWSCVHLIAETLATLPLDFYRRTSGAPVEAPEHPLHDLLRFQPNADMTAVQFWEMLVACLLLWGNSFVEIVRLGVRVTALNPLLPWRMQVRRLTDGSLEYTYSDLDGKQRKIAEADMWHIAAFSLDGVLGMSTIRYGANVFGAAMAADEASAKVFANGLNVGGVLSTEQILTRKQRDEYREDMEARFSGALNAGKTLVLEAGMKYQQVPMNPEDAQLLATRGFNVEEVCRWFRVFPWMVGHTEKSTSWGTGIEQQLIAFLTFTLRPWLTRIEQSIRKSLLPSGQRSVFYAKFSVEGLLRADSAARASFYSVMTQNGIYSRDDCREKENMPRRGGNADVLTVQSNLLPIDQLGKASSSDQQARAALTAWLNDDGNTGATQ</sequence>
<dbReference type="Pfam" id="PF04860">
    <property type="entry name" value="Phage_portal"/>
    <property type="match status" value="1"/>
</dbReference>
<dbReference type="NCBIfam" id="TIGR01537">
    <property type="entry name" value="portal_HK97"/>
    <property type="match status" value="1"/>
</dbReference>
<reference evidence="1" key="1">
    <citation type="submission" date="2017-05" db="EMBL/GenBank/DDBJ databases">
        <title>Complete and WGS of Bordetella genogroups.</title>
        <authorList>
            <person name="Spilker T."/>
            <person name="Lipuma J."/>
        </authorList>
    </citation>
    <scope>NUCLEOTIDE SEQUENCE</scope>
    <source>
        <strain evidence="1">AU21707</strain>
    </source>
</reference>
<dbReference type="Proteomes" id="UP000216857">
    <property type="component" value="Unassembled WGS sequence"/>
</dbReference>
<dbReference type="AlphaFoldDB" id="A0A261RG52"/>
<accession>A0A261RG52</accession>
<keyword evidence="2" id="KW-1185">Reference proteome</keyword>
<name>A0A261RG52_9BORD</name>
<comment type="caution">
    <text evidence="1">The sequence shown here is derived from an EMBL/GenBank/DDBJ whole genome shotgun (WGS) entry which is preliminary data.</text>
</comment>
<dbReference type="EMBL" id="NEVJ01000002">
    <property type="protein sequence ID" value="OZI23610.1"/>
    <property type="molecule type" value="Genomic_DNA"/>
</dbReference>
<dbReference type="Gene3D" id="1.20.1270.210">
    <property type="match status" value="1"/>
</dbReference>
<proteinExistence type="predicted"/>
<gene>
    <name evidence="1" type="ORF">CAL26_09215</name>
</gene>
<dbReference type="Gene3D" id="3.30.1120.70">
    <property type="match status" value="1"/>
</dbReference>
<evidence type="ECO:0000313" key="1">
    <source>
        <dbReference type="EMBL" id="OZI23610.1"/>
    </source>
</evidence>
<dbReference type="InterPro" id="IPR006427">
    <property type="entry name" value="Portal_HK97"/>
</dbReference>
<protein>
    <submittedName>
        <fullName evidence="1">Phage portal protein</fullName>
    </submittedName>
</protein>
<dbReference type="InterPro" id="IPR006944">
    <property type="entry name" value="Phage/GTA_portal"/>
</dbReference>